<dbReference type="Proteomes" id="UP000030451">
    <property type="component" value="Unassembled WGS sequence"/>
</dbReference>
<dbReference type="PIRSF" id="PIRSF039012">
    <property type="entry name" value="ASP"/>
    <property type="match status" value="1"/>
</dbReference>
<keyword evidence="3" id="KW-0378">Hydrolase</keyword>
<dbReference type="PANTHER" id="PTHR37326:SF1">
    <property type="entry name" value="BLL3975 PROTEIN"/>
    <property type="match status" value="1"/>
</dbReference>
<evidence type="ECO:0000313" key="6">
    <source>
        <dbReference type="EMBL" id="KGY09664.1"/>
    </source>
</evidence>
<dbReference type="GO" id="GO:0046872">
    <property type="term" value="F:metal ion binding"/>
    <property type="evidence" value="ECO:0007669"/>
    <property type="project" value="UniProtKB-KW"/>
</dbReference>
<dbReference type="EMBL" id="JRWP01000004">
    <property type="protein sequence ID" value="KGY09664.1"/>
    <property type="molecule type" value="Genomic_DNA"/>
</dbReference>
<evidence type="ECO:0000256" key="4">
    <source>
        <dbReference type="ARBA" id="ARBA00022833"/>
    </source>
</evidence>
<accession>A0A0A5I1N6</accession>
<keyword evidence="2" id="KW-0479">Metal-binding</keyword>
<protein>
    <submittedName>
        <fullName evidence="6">Deacylase</fullName>
    </submittedName>
</protein>
<keyword evidence="4" id="KW-0862">Zinc</keyword>
<dbReference type="PANTHER" id="PTHR37326">
    <property type="entry name" value="BLL3975 PROTEIN"/>
    <property type="match status" value="1"/>
</dbReference>
<dbReference type="SUPFAM" id="SSF53187">
    <property type="entry name" value="Zn-dependent exopeptidases"/>
    <property type="match status" value="1"/>
</dbReference>
<dbReference type="InterPro" id="IPR053138">
    <property type="entry name" value="N-alpha-Ac-DABA_deacetylase"/>
</dbReference>
<dbReference type="Pfam" id="PF24827">
    <property type="entry name" value="AstE_AspA_cat"/>
    <property type="match status" value="1"/>
</dbReference>
<dbReference type="RefSeq" id="WP_038187355.1">
    <property type="nucleotide sequence ID" value="NZ_JRWP01000004.1"/>
</dbReference>
<reference evidence="6 7" key="1">
    <citation type="submission" date="2014-10" db="EMBL/GenBank/DDBJ databases">
        <title>Genome sequencing of Vibrio sinaloensis T08.</title>
        <authorList>
            <person name="Chan K.-G."/>
            <person name="Mohamad N.I."/>
        </authorList>
    </citation>
    <scope>NUCLEOTIDE SEQUENCE [LARGE SCALE GENOMIC DNA]</scope>
    <source>
        <strain evidence="6 7">T08</strain>
    </source>
</reference>
<evidence type="ECO:0000256" key="3">
    <source>
        <dbReference type="ARBA" id="ARBA00022801"/>
    </source>
</evidence>
<dbReference type="STRING" id="379097.SE23_00810"/>
<feature type="domain" description="Succinylglutamate desuccinylase/Aspartoacylase catalytic" evidence="5">
    <location>
        <begin position="56"/>
        <end position="241"/>
    </location>
</feature>
<dbReference type="CDD" id="cd06251">
    <property type="entry name" value="M14_ASTE_ASPA-like"/>
    <property type="match status" value="1"/>
</dbReference>
<dbReference type="GO" id="GO:0016811">
    <property type="term" value="F:hydrolase activity, acting on carbon-nitrogen (but not peptide) bonds, in linear amides"/>
    <property type="evidence" value="ECO:0007669"/>
    <property type="project" value="InterPro"/>
</dbReference>
<dbReference type="Gene3D" id="3.40.630.10">
    <property type="entry name" value="Zn peptidases"/>
    <property type="match status" value="1"/>
</dbReference>
<comment type="caution">
    <text evidence="6">The sequence shown here is derived from an EMBL/GenBank/DDBJ whole genome shotgun (WGS) entry which is preliminary data.</text>
</comment>
<gene>
    <name evidence="6" type="ORF">NM06_01770</name>
</gene>
<organism evidence="6 7">
    <name type="scientific">Photobacterium sp. (strain ATCC 43367)</name>
    <dbReference type="NCBI Taxonomy" id="379097"/>
    <lineage>
        <taxon>Bacteria</taxon>
        <taxon>Pseudomonadati</taxon>
        <taxon>Pseudomonadota</taxon>
        <taxon>Gammaproteobacteria</taxon>
        <taxon>Vibrionales</taxon>
        <taxon>Vibrionaceae</taxon>
        <taxon>Vibrio</taxon>
        <taxon>Vibrio oreintalis group</taxon>
    </lineage>
</organism>
<comment type="cofactor">
    <cofactor evidence="1">
        <name>Zn(2+)</name>
        <dbReference type="ChEBI" id="CHEBI:29105"/>
    </cofactor>
</comment>
<evidence type="ECO:0000313" key="7">
    <source>
        <dbReference type="Proteomes" id="UP000030451"/>
    </source>
</evidence>
<dbReference type="OrthoDB" id="9782876at2"/>
<dbReference type="InterPro" id="IPR055438">
    <property type="entry name" value="AstE_AspA_cat"/>
</dbReference>
<sequence>MSKPLNECIVPMYPTIQALDVNALEAGEHKFWFAVATDAIGHPQTLPVRVFKGQNPGKRFMITAGVHGDEQNGILTAQQIARELVGKAIAGVVTIVPTVNLSGIARHSRDFHSAAPDSSSANLNRVFPGSPTGDDASRYANSLWENLLKPNADLAIDLHSQTSGSAYPLYAFADYRLEDAIRMARLINPDVILNDPGDPGILETVYNRAGIASITIEVGIGRYTDLVMVERATKGVMNILKSYEALSGNVDESEVPCVEGEQIVSVRASQGGFVICHVDLMQTVCEGEKLATQYNSFGDEIEVYYSPINGTVISHNVESVRAPGSLVVRLIQ</sequence>
<evidence type="ECO:0000259" key="5">
    <source>
        <dbReference type="Pfam" id="PF24827"/>
    </source>
</evidence>
<name>A0A0A5I1N6_PHOS4</name>
<dbReference type="InterPro" id="IPR043795">
    <property type="entry name" value="N-alpha-Ac-DABA-like"/>
</dbReference>
<dbReference type="GO" id="GO:0016788">
    <property type="term" value="F:hydrolase activity, acting on ester bonds"/>
    <property type="evidence" value="ECO:0007669"/>
    <property type="project" value="InterPro"/>
</dbReference>
<proteinExistence type="predicted"/>
<evidence type="ECO:0000256" key="2">
    <source>
        <dbReference type="ARBA" id="ARBA00022723"/>
    </source>
</evidence>
<dbReference type="AlphaFoldDB" id="A0A0A5I1N6"/>
<evidence type="ECO:0000256" key="1">
    <source>
        <dbReference type="ARBA" id="ARBA00001947"/>
    </source>
</evidence>